<keyword evidence="1" id="KW-0547">Nucleotide-binding</keyword>
<dbReference type="GO" id="GO:0005829">
    <property type="term" value="C:cytosol"/>
    <property type="evidence" value="ECO:0007669"/>
    <property type="project" value="TreeGrafter"/>
</dbReference>
<dbReference type="Proteomes" id="UP000535182">
    <property type="component" value="Unassembled WGS sequence"/>
</dbReference>
<dbReference type="EMBL" id="JACHEB010000011">
    <property type="protein sequence ID" value="MBB5330716.1"/>
    <property type="molecule type" value="Genomic_DNA"/>
</dbReference>
<reference evidence="4 5" key="1">
    <citation type="submission" date="2020-08" db="EMBL/GenBank/DDBJ databases">
        <title>Genomic Encyclopedia of Type Strains, Phase IV (KMG-V): Genome sequencing to study the core and pangenomes of soil and plant-associated prokaryotes.</title>
        <authorList>
            <person name="Whitman W."/>
        </authorList>
    </citation>
    <scope>NUCLEOTIDE SEQUENCE [LARGE SCALE GENOMIC DNA]</scope>
    <source>
        <strain evidence="4 5">X5P2</strain>
    </source>
</reference>
<dbReference type="GO" id="GO:0006012">
    <property type="term" value="P:galactose metabolic process"/>
    <property type="evidence" value="ECO:0007669"/>
    <property type="project" value="TreeGrafter"/>
</dbReference>
<accession>A0A9X0QHZ0</accession>
<gene>
    <name evidence="4" type="ORF">HDF14_004352</name>
</gene>
<dbReference type="Gene3D" id="3.30.230.10">
    <property type="match status" value="1"/>
</dbReference>
<dbReference type="GO" id="GO:0005524">
    <property type="term" value="F:ATP binding"/>
    <property type="evidence" value="ECO:0007669"/>
    <property type="project" value="UniProtKB-KW"/>
</dbReference>
<evidence type="ECO:0000313" key="5">
    <source>
        <dbReference type="Proteomes" id="UP000535182"/>
    </source>
</evidence>
<dbReference type="PANTHER" id="PTHR10457">
    <property type="entry name" value="MEVALONATE KINASE/GALACTOKINASE"/>
    <property type="match status" value="1"/>
</dbReference>
<dbReference type="InterPro" id="IPR020568">
    <property type="entry name" value="Ribosomal_Su5_D2-typ_SF"/>
</dbReference>
<keyword evidence="5" id="KW-1185">Reference proteome</keyword>
<protein>
    <submittedName>
        <fullName evidence="4">Galactokinase</fullName>
    </submittedName>
</protein>
<evidence type="ECO:0000259" key="3">
    <source>
        <dbReference type="Pfam" id="PF10509"/>
    </source>
</evidence>
<dbReference type="Pfam" id="PF10509">
    <property type="entry name" value="GalKase_gal_bdg"/>
    <property type="match status" value="1"/>
</dbReference>
<dbReference type="InterPro" id="IPR014721">
    <property type="entry name" value="Ribsml_uS5_D2-typ_fold_subgr"/>
</dbReference>
<proteinExistence type="predicted"/>
<dbReference type="GO" id="GO:0004335">
    <property type="term" value="F:galactokinase activity"/>
    <property type="evidence" value="ECO:0007669"/>
    <property type="project" value="TreeGrafter"/>
</dbReference>
<dbReference type="PANTHER" id="PTHR10457:SF7">
    <property type="entry name" value="GALACTOKINASE-RELATED"/>
    <property type="match status" value="1"/>
</dbReference>
<feature type="domain" description="Galactokinase N-terminal" evidence="3">
    <location>
        <begin position="11"/>
        <end position="58"/>
    </location>
</feature>
<keyword evidence="2" id="KW-0067">ATP-binding</keyword>
<dbReference type="RefSeq" id="WP_260698451.1">
    <property type="nucleotide sequence ID" value="NZ_JACHEB010000011.1"/>
</dbReference>
<evidence type="ECO:0000313" key="4">
    <source>
        <dbReference type="EMBL" id="MBB5330716.1"/>
    </source>
</evidence>
<name>A0A9X0QHZ0_9BACT</name>
<comment type="caution">
    <text evidence="4">The sequence shown here is derived from an EMBL/GenBank/DDBJ whole genome shotgun (WGS) entry which is preliminary data.</text>
</comment>
<sequence length="89" mass="9902">MVQEQEETLRKHEQLFGKAGRNFVAPARVNLIGEHTDYTGGLVMPMAIGFHTSAAISPRNDDRAVIYSANYGEQIIFELASLSHHPRGH</sequence>
<dbReference type="InterPro" id="IPR019539">
    <property type="entry name" value="GalKase_N"/>
</dbReference>
<evidence type="ECO:0000256" key="1">
    <source>
        <dbReference type="ARBA" id="ARBA00022741"/>
    </source>
</evidence>
<organism evidence="4 5">
    <name type="scientific">Tunturiibacter gelidiferens</name>
    <dbReference type="NCBI Taxonomy" id="3069689"/>
    <lineage>
        <taxon>Bacteria</taxon>
        <taxon>Pseudomonadati</taxon>
        <taxon>Acidobacteriota</taxon>
        <taxon>Terriglobia</taxon>
        <taxon>Terriglobales</taxon>
        <taxon>Acidobacteriaceae</taxon>
        <taxon>Tunturiibacter</taxon>
    </lineage>
</organism>
<evidence type="ECO:0000256" key="2">
    <source>
        <dbReference type="ARBA" id="ARBA00022840"/>
    </source>
</evidence>
<dbReference type="AlphaFoldDB" id="A0A9X0QHZ0"/>
<dbReference type="SUPFAM" id="SSF54211">
    <property type="entry name" value="Ribosomal protein S5 domain 2-like"/>
    <property type="match status" value="1"/>
</dbReference>